<dbReference type="PANTHER" id="PTHR10877">
    <property type="entry name" value="POLYCYSTIN FAMILY MEMBER"/>
    <property type="match status" value="1"/>
</dbReference>
<sequence>MREVACLLASLVVIMGLVFYYRDNTGFLYQQQVRSLLNLEQIPYGPVAFGSINQIEQFWTWANDSLAPALLASWYDGGPAWAMRGFANDKVWCRSSDATQVLKSCSIAGFTCNGHWTHSTDTVRAVVAVLHCAAARCVLRQLHQRHHLWLIVDSAKALRLEAFDLISIIFKIAARYEILA</sequence>
<organism evidence="1 2">
    <name type="scientific">Ancylostoma ceylanicum</name>
    <dbReference type="NCBI Taxonomy" id="53326"/>
    <lineage>
        <taxon>Eukaryota</taxon>
        <taxon>Metazoa</taxon>
        <taxon>Ecdysozoa</taxon>
        <taxon>Nematoda</taxon>
        <taxon>Chromadorea</taxon>
        <taxon>Rhabditida</taxon>
        <taxon>Rhabditina</taxon>
        <taxon>Rhabditomorpha</taxon>
        <taxon>Strongyloidea</taxon>
        <taxon>Ancylostomatidae</taxon>
        <taxon>Ancylostomatinae</taxon>
        <taxon>Ancylostoma</taxon>
    </lineage>
</organism>
<evidence type="ECO:0000313" key="2">
    <source>
        <dbReference type="Proteomes" id="UP000054495"/>
    </source>
</evidence>
<keyword evidence="2" id="KW-1185">Reference proteome</keyword>
<protein>
    <recommendedName>
        <fullName evidence="3">Polycystin domain-containing protein</fullName>
    </recommendedName>
</protein>
<dbReference type="EMBL" id="KE125102">
    <property type="protein sequence ID" value="EPB71579.1"/>
    <property type="molecule type" value="Genomic_DNA"/>
</dbReference>
<gene>
    <name evidence="1" type="ORF">ANCCEY_09332</name>
</gene>
<name>A0A0D6LHW6_9BILA</name>
<evidence type="ECO:0008006" key="3">
    <source>
        <dbReference type="Google" id="ProtNLM"/>
    </source>
</evidence>
<dbReference type="InterPro" id="IPR051223">
    <property type="entry name" value="Polycystin"/>
</dbReference>
<dbReference type="GO" id="GO:0050982">
    <property type="term" value="P:detection of mechanical stimulus"/>
    <property type="evidence" value="ECO:0007669"/>
    <property type="project" value="TreeGrafter"/>
</dbReference>
<dbReference type="GO" id="GO:0016020">
    <property type="term" value="C:membrane"/>
    <property type="evidence" value="ECO:0007669"/>
    <property type="project" value="TreeGrafter"/>
</dbReference>
<accession>A0A0D6LHW6</accession>
<reference evidence="1 2" key="1">
    <citation type="submission" date="2013-05" db="EMBL/GenBank/DDBJ databases">
        <title>Draft genome of the parasitic nematode Anyclostoma ceylanicum.</title>
        <authorList>
            <person name="Mitreva M."/>
        </authorList>
    </citation>
    <scope>NUCLEOTIDE SEQUENCE [LARGE SCALE GENOMIC DNA]</scope>
</reference>
<dbReference type="GO" id="GO:0005262">
    <property type="term" value="F:calcium channel activity"/>
    <property type="evidence" value="ECO:0007669"/>
    <property type="project" value="TreeGrafter"/>
</dbReference>
<dbReference type="PANTHER" id="PTHR10877:SF194">
    <property type="entry name" value="LOCATION OF VULVA DEFECTIVE 1"/>
    <property type="match status" value="1"/>
</dbReference>
<proteinExistence type="predicted"/>
<evidence type="ECO:0000313" key="1">
    <source>
        <dbReference type="EMBL" id="EPB71579.1"/>
    </source>
</evidence>
<dbReference type="Proteomes" id="UP000054495">
    <property type="component" value="Unassembled WGS sequence"/>
</dbReference>
<dbReference type="AlphaFoldDB" id="A0A0D6LHW6"/>